<protein>
    <submittedName>
        <fullName evidence="10">Peptide ABC transporter permease</fullName>
    </submittedName>
</protein>
<dbReference type="EMBL" id="JXNZ01000003">
    <property type="protein sequence ID" value="KIQ61365.1"/>
    <property type="molecule type" value="Genomic_DNA"/>
</dbReference>
<evidence type="ECO:0000256" key="5">
    <source>
        <dbReference type="ARBA" id="ARBA00022989"/>
    </source>
</evidence>
<evidence type="ECO:0000256" key="2">
    <source>
        <dbReference type="ARBA" id="ARBA00022448"/>
    </source>
</evidence>
<evidence type="ECO:0000256" key="4">
    <source>
        <dbReference type="ARBA" id="ARBA00022692"/>
    </source>
</evidence>
<evidence type="ECO:0000256" key="6">
    <source>
        <dbReference type="ARBA" id="ARBA00023136"/>
    </source>
</evidence>
<dbReference type="AlphaFoldDB" id="A0A0D0MZZ7"/>
<feature type="transmembrane region" description="Helical" evidence="8">
    <location>
        <begin position="134"/>
        <end position="155"/>
    </location>
</feature>
<dbReference type="Proteomes" id="UP000032101">
    <property type="component" value="Unassembled WGS sequence"/>
</dbReference>
<sequence>MAKYIAQRLIVMFFILLGVLTITFVLSRALPGSPIEMMLGNHPTTEQIAVAREKLGLDKPLPIQYFNYIGDLLQGDFGTSLRTGRPVAEEVIRRVGATFELTFLAMFWVVLLGVPIGVISAARQNSVVDNVSRAGSIAGTAFPVFILAMGLQLLFYGKLNWLPLQGRIDASILLDSPFERVTGFYLIDTLLAGNFGALWSSIKHLALPVLTLVVVTLATVTRITRNMMVEVLSEEYIRTAVSYGVPKWRIHYAYALKATMIPLLTVVGLTFGYLLGGAVVVEFVFDWPGLGGFVVFSIAQNDFPAVMGATLVLATTYLSINLIVDLLYHLVDPRLRVQ</sequence>
<evidence type="ECO:0000313" key="11">
    <source>
        <dbReference type="Proteomes" id="UP000032101"/>
    </source>
</evidence>
<dbReference type="GO" id="GO:0005886">
    <property type="term" value="C:plasma membrane"/>
    <property type="evidence" value="ECO:0007669"/>
    <property type="project" value="UniProtKB-SubCell"/>
</dbReference>
<comment type="similarity">
    <text evidence="7">Belongs to the binding-protein-dependent transport system permease family. OppBC subfamily.</text>
</comment>
<evidence type="ECO:0000256" key="3">
    <source>
        <dbReference type="ARBA" id="ARBA00022475"/>
    </source>
</evidence>
<dbReference type="SUPFAM" id="SSF161098">
    <property type="entry name" value="MetI-like"/>
    <property type="match status" value="1"/>
</dbReference>
<keyword evidence="3" id="KW-1003">Cell membrane</keyword>
<dbReference type="Pfam" id="PF00528">
    <property type="entry name" value="BPD_transp_1"/>
    <property type="match status" value="1"/>
</dbReference>
<organism evidence="10 11">
    <name type="scientific">Pseudomonas fluorescens</name>
    <dbReference type="NCBI Taxonomy" id="294"/>
    <lineage>
        <taxon>Bacteria</taxon>
        <taxon>Pseudomonadati</taxon>
        <taxon>Pseudomonadota</taxon>
        <taxon>Gammaproteobacteria</taxon>
        <taxon>Pseudomonadales</taxon>
        <taxon>Pseudomonadaceae</taxon>
        <taxon>Pseudomonas</taxon>
    </lineage>
</organism>
<dbReference type="Gene3D" id="1.10.3720.10">
    <property type="entry name" value="MetI-like"/>
    <property type="match status" value="1"/>
</dbReference>
<evidence type="ECO:0000313" key="10">
    <source>
        <dbReference type="EMBL" id="KIQ61365.1"/>
    </source>
</evidence>
<evidence type="ECO:0000259" key="9">
    <source>
        <dbReference type="PROSITE" id="PS50928"/>
    </source>
</evidence>
<dbReference type="Pfam" id="PF19300">
    <property type="entry name" value="BPD_transp_1_N"/>
    <property type="match status" value="1"/>
</dbReference>
<dbReference type="OrthoDB" id="9805855at2"/>
<feature type="transmembrane region" description="Helical" evidence="8">
    <location>
        <begin position="101"/>
        <end position="122"/>
    </location>
</feature>
<keyword evidence="4 8" id="KW-0812">Transmembrane</keyword>
<proteinExistence type="inferred from homology"/>
<dbReference type="GO" id="GO:0071916">
    <property type="term" value="F:dipeptide transmembrane transporter activity"/>
    <property type="evidence" value="ECO:0007669"/>
    <property type="project" value="TreeGrafter"/>
</dbReference>
<evidence type="ECO:0000256" key="1">
    <source>
        <dbReference type="ARBA" id="ARBA00004651"/>
    </source>
</evidence>
<keyword evidence="5 8" id="KW-1133">Transmembrane helix</keyword>
<feature type="transmembrane region" description="Helical" evidence="8">
    <location>
        <begin position="261"/>
        <end position="285"/>
    </location>
</feature>
<dbReference type="PROSITE" id="PS50928">
    <property type="entry name" value="ABC_TM1"/>
    <property type="match status" value="1"/>
</dbReference>
<evidence type="ECO:0000256" key="7">
    <source>
        <dbReference type="ARBA" id="ARBA00024202"/>
    </source>
</evidence>
<evidence type="ECO:0000256" key="8">
    <source>
        <dbReference type="RuleBase" id="RU363032"/>
    </source>
</evidence>
<gene>
    <name evidence="10" type="ORF">RL74_00530</name>
</gene>
<name>A0A0D0MZZ7_PSEFL</name>
<keyword evidence="6 8" id="KW-0472">Membrane</keyword>
<comment type="caution">
    <text evidence="10">The sequence shown here is derived from an EMBL/GenBank/DDBJ whole genome shotgun (WGS) entry which is preliminary data.</text>
</comment>
<dbReference type="InterPro" id="IPR045621">
    <property type="entry name" value="BPD_transp_1_N"/>
</dbReference>
<comment type="subcellular location">
    <subcellularLocation>
        <location evidence="1 8">Cell membrane</location>
        <topology evidence="1 8">Multi-pass membrane protein</topology>
    </subcellularLocation>
</comment>
<dbReference type="PANTHER" id="PTHR43163">
    <property type="entry name" value="DIPEPTIDE TRANSPORT SYSTEM PERMEASE PROTEIN DPPB-RELATED"/>
    <property type="match status" value="1"/>
</dbReference>
<dbReference type="InterPro" id="IPR000515">
    <property type="entry name" value="MetI-like"/>
</dbReference>
<dbReference type="PANTHER" id="PTHR43163:SF6">
    <property type="entry name" value="DIPEPTIDE TRANSPORT SYSTEM PERMEASE PROTEIN DPPB-RELATED"/>
    <property type="match status" value="1"/>
</dbReference>
<accession>A0A0D0MZZ7</accession>
<feature type="transmembrane region" description="Helical" evidence="8">
    <location>
        <begin position="305"/>
        <end position="328"/>
    </location>
</feature>
<feature type="transmembrane region" description="Helical" evidence="8">
    <location>
        <begin position="205"/>
        <end position="223"/>
    </location>
</feature>
<reference evidence="10 11" key="1">
    <citation type="submission" date="2015-01" db="EMBL/GenBank/DDBJ databases">
        <title>Draft Genome Sequence of the Biocontrol and Plant Growth-Promoting Rhizobacteria (PGPR) Pseudomonas fluorescens UM270.</title>
        <authorList>
            <person name="Hernandez-Salmeron J.E."/>
            <person name="Santoyo G."/>
            <person name="Moreno-Hagelsieb G."/>
            <person name="Hernandez-Leon R."/>
        </authorList>
    </citation>
    <scope>NUCLEOTIDE SEQUENCE [LARGE SCALE GENOMIC DNA]</scope>
    <source>
        <strain evidence="10 11">UM270</strain>
    </source>
</reference>
<keyword evidence="2 8" id="KW-0813">Transport</keyword>
<dbReference type="CDD" id="cd06261">
    <property type="entry name" value="TM_PBP2"/>
    <property type="match status" value="1"/>
</dbReference>
<dbReference type="RefSeq" id="WP_042727880.1">
    <property type="nucleotide sequence ID" value="NZ_JXNZ01000003.1"/>
</dbReference>
<dbReference type="PATRIC" id="fig|294.124.peg.108"/>
<feature type="transmembrane region" description="Helical" evidence="8">
    <location>
        <begin position="9"/>
        <end position="30"/>
    </location>
</feature>
<dbReference type="InterPro" id="IPR035906">
    <property type="entry name" value="MetI-like_sf"/>
</dbReference>
<feature type="domain" description="ABC transmembrane type-1" evidence="9">
    <location>
        <begin position="95"/>
        <end position="324"/>
    </location>
</feature>